<proteinExistence type="predicted"/>
<evidence type="ECO:0000259" key="13">
    <source>
        <dbReference type="PROSITE" id="PS50885"/>
    </source>
</evidence>
<dbReference type="InterPro" id="IPR036890">
    <property type="entry name" value="HATPase_C_sf"/>
</dbReference>
<dbReference type="SUPFAM" id="SSF55874">
    <property type="entry name" value="ATPase domain of HSP90 chaperone/DNA topoisomerase II/histidine kinase"/>
    <property type="match status" value="1"/>
</dbReference>
<dbReference type="InterPro" id="IPR004358">
    <property type="entry name" value="Sig_transdc_His_kin-like_C"/>
</dbReference>
<dbReference type="Pfam" id="PF02518">
    <property type="entry name" value="HATPase_c"/>
    <property type="match status" value="1"/>
</dbReference>
<dbReference type="Gene3D" id="1.10.287.130">
    <property type="match status" value="1"/>
</dbReference>
<dbReference type="Pfam" id="PF00512">
    <property type="entry name" value="HisKA"/>
    <property type="match status" value="1"/>
</dbReference>
<dbReference type="SMART" id="SM00388">
    <property type="entry name" value="HisKA"/>
    <property type="match status" value="1"/>
</dbReference>
<keyword evidence="5" id="KW-0808">Transferase</keyword>
<dbReference type="EC" id="2.7.13.3" evidence="3"/>
<evidence type="ECO:0000256" key="3">
    <source>
        <dbReference type="ARBA" id="ARBA00012438"/>
    </source>
</evidence>
<feature type="domain" description="HAMP" evidence="13">
    <location>
        <begin position="152"/>
        <end position="206"/>
    </location>
</feature>
<dbReference type="InterPro" id="IPR050428">
    <property type="entry name" value="TCS_sensor_his_kinase"/>
</dbReference>
<dbReference type="PRINTS" id="PR00344">
    <property type="entry name" value="BCTRLSENSOR"/>
</dbReference>
<evidence type="ECO:0000256" key="7">
    <source>
        <dbReference type="ARBA" id="ARBA00022777"/>
    </source>
</evidence>
<organism evidence="14 15">
    <name type="scientific">Streptomyces cellulosae</name>
    <dbReference type="NCBI Taxonomy" id="1968"/>
    <lineage>
        <taxon>Bacteria</taxon>
        <taxon>Bacillati</taxon>
        <taxon>Actinomycetota</taxon>
        <taxon>Actinomycetes</taxon>
        <taxon>Kitasatosporales</taxon>
        <taxon>Streptomycetaceae</taxon>
        <taxon>Streptomyces</taxon>
    </lineage>
</organism>
<evidence type="ECO:0000256" key="5">
    <source>
        <dbReference type="ARBA" id="ARBA00022679"/>
    </source>
</evidence>
<evidence type="ECO:0000256" key="8">
    <source>
        <dbReference type="ARBA" id="ARBA00022989"/>
    </source>
</evidence>
<dbReference type="InterPro" id="IPR005467">
    <property type="entry name" value="His_kinase_dom"/>
</dbReference>
<dbReference type="SUPFAM" id="SSF158472">
    <property type="entry name" value="HAMP domain-like"/>
    <property type="match status" value="1"/>
</dbReference>
<dbReference type="SMART" id="SM00387">
    <property type="entry name" value="HATPase_c"/>
    <property type="match status" value="1"/>
</dbReference>
<evidence type="ECO:0000256" key="1">
    <source>
        <dbReference type="ARBA" id="ARBA00000085"/>
    </source>
</evidence>
<evidence type="ECO:0000256" key="6">
    <source>
        <dbReference type="ARBA" id="ARBA00022692"/>
    </source>
</evidence>
<dbReference type="PANTHER" id="PTHR45436">
    <property type="entry name" value="SENSOR HISTIDINE KINASE YKOH"/>
    <property type="match status" value="1"/>
</dbReference>
<keyword evidence="7 14" id="KW-0418">Kinase</keyword>
<evidence type="ECO:0000256" key="11">
    <source>
        <dbReference type="SAM" id="Phobius"/>
    </source>
</evidence>
<dbReference type="Gene3D" id="3.30.565.10">
    <property type="entry name" value="Histidine kinase-like ATPase, C-terminal domain"/>
    <property type="match status" value="1"/>
</dbReference>
<dbReference type="Pfam" id="PF00672">
    <property type="entry name" value="HAMP"/>
    <property type="match status" value="1"/>
</dbReference>
<reference evidence="14 15" key="1">
    <citation type="submission" date="2024-10" db="EMBL/GenBank/DDBJ databases">
        <title>The Natural Products Discovery Center: Release of the First 8490 Sequenced Strains for Exploring Actinobacteria Biosynthetic Diversity.</title>
        <authorList>
            <person name="Kalkreuter E."/>
            <person name="Kautsar S.A."/>
            <person name="Yang D."/>
            <person name="Bader C.D."/>
            <person name="Teijaro C.N."/>
            <person name="Fluegel L."/>
            <person name="Davis C.M."/>
            <person name="Simpson J.R."/>
            <person name="Lauterbach L."/>
            <person name="Steele A.D."/>
            <person name="Gui C."/>
            <person name="Meng S."/>
            <person name="Li G."/>
            <person name="Viehrig K."/>
            <person name="Ye F."/>
            <person name="Su P."/>
            <person name="Kiefer A.F."/>
            <person name="Nichols A."/>
            <person name="Cepeda A.J."/>
            <person name="Yan W."/>
            <person name="Fan B."/>
            <person name="Jiang Y."/>
            <person name="Adhikari A."/>
            <person name="Zheng C.-J."/>
            <person name="Schuster L."/>
            <person name="Cowan T.M."/>
            <person name="Smanski M.J."/>
            <person name="Chevrette M.G."/>
            <person name="De Carvalho L.P.S."/>
            <person name="Shen B."/>
        </authorList>
    </citation>
    <scope>NUCLEOTIDE SEQUENCE [LARGE SCALE GENOMIC DNA]</scope>
    <source>
        <strain evidence="14 15">NPDC051599</strain>
    </source>
</reference>
<evidence type="ECO:0000256" key="2">
    <source>
        <dbReference type="ARBA" id="ARBA00004236"/>
    </source>
</evidence>
<keyword evidence="9" id="KW-0902">Two-component regulatory system</keyword>
<comment type="catalytic activity">
    <reaction evidence="1">
        <text>ATP + protein L-histidine = ADP + protein N-phospho-L-histidine.</text>
        <dbReference type="EC" id="2.7.13.3"/>
    </reaction>
</comment>
<evidence type="ECO:0000259" key="12">
    <source>
        <dbReference type="PROSITE" id="PS50109"/>
    </source>
</evidence>
<evidence type="ECO:0000313" key="14">
    <source>
        <dbReference type="EMBL" id="MFI5678553.1"/>
    </source>
</evidence>
<dbReference type="PROSITE" id="PS50885">
    <property type="entry name" value="HAMP"/>
    <property type="match status" value="1"/>
</dbReference>
<keyword evidence="8 11" id="KW-1133">Transmembrane helix</keyword>
<dbReference type="InterPro" id="IPR036097">
    <property type="entry name" value="HisK_dim/P_sf"/>
</dbReference>
<dbReference type="InterPro" id="IPR003661">
    <property type="entry name" value="HisK_dim/P_dom"/>
</dbReference>
<dbReference type="InterPro" id="IPR003594">
    <property type="entry name" value="HATPase_dom"/>
</dbReference>
<evidence type="ECO:0000256" key="4">
    <source>
        <dbReference type="ARBA" id="ARBA00022553"/>
    </source>
</evidence>
<dbReference type="GO" id="GO:0016301">
    <property type="term" value="F:kinase activity"/>
    <property type="evidence" value="ECO:0007669"/>
    <property type="project" value="UniProtKB-KW"/>
</dbReference>
<evidence type="ECO:0000313" key="15">
    <source>
        <dbReference type="Proteomes" id="UP001612415"/>
    </source>
</evidence>
<dbReference type="SMART" id="SM00304">
    <property type="entry name" value="HAMP"/>
    <property type="match status" value="1"/>
</dbReference>
<dbReference type="PANTHER" id="PTHR45436:SF16">
    <property type="entry name" value="HISTIDINE KINASE"/>
    <property type="match status" value="1"/>
</dbReference>
<keyword evidence="10 11" id="KW-0472">Membrane</keyword>
<dbReference type="CDD" id="cd00082">
    <property type="entry name" value="HisKA"/>
    <property type="match status" value="1"/>
</dbReference>
<dbReference type="InterPro" id="IPR003660">
    <property type="entry name" value="HAMP_dom"/>
</dbReference>
<feature type="transmembrane region" description="Helical" evidence="11">
    <location>
        <begin position="134"/>
        <end position="155"/>
    </location>
</feature>
<dbReference type="RefSeq" id="WP_398659093.1">
    <property type="nucleotide sequence ID" value="NZ_JBITDC010000011.1"/>
</dbReference>
<comment type="caution">
    <text evidence="14">The sequence shown here is derived from an EMBL/GenBank/DDBJ whole genome shotgun (WGS) entry which is preliminary data.</text>
</comment>
<feature type="transmembrane region" description="Helical" evidence="11">
    <location>
        <begin position="12"/>
        <end position="31"/>
    </location>
</feature>
<gene>
    <name evidence="14" type="ORF">ACIA8P_28480</name>
</gene>
<evidence type="ECO:0000256" key="9">
    <source>
        <dbReference type="ARBA" id="ARBA00023012"/>
    </source>
</evidence>
<sequence length="405" mass="43763">MARPFASLLWKIAALVGTACCVVALVIGVLVHRATYERSIAEGEARVLGELADASQRRPGAADAVITSPHELPRTLRERVRKADGRAQTWYDTRVEHVPWMWAAQESEGRWTGVRVHMDLDWLSRKALDRHMTYAAIAALAIVLPLSALVTELLVRRLRRVAATARRITDGELDARTGGPGRSRDEIADISVAVDHMAGSLERRLRSEQRFTADVAHELRTPLMGLVTSAELLPGSEATDLVRDRVRVLRTLVEELLEVSKLDAGAEQAEPVTVPLGELVEDSVRRTGLTVRVSAAGAGTVRTDPRRLDRILANLVGNAHRHGRAPVTVAVDGATVVVRDHGPGFPAELLAHGPQRFRTGAAERGQGHGLGLTIALGQAQVIQARLEFANPPDGGATATLRLPPG</sequence>
<dbReference type="EMBL" id="JBITDC010000011">
    <property type="protein sequence ID" value="MFI5678553.1"/>
    <property type="molecule type" value="Genomic_DNA"/>
</dbReference>
<feature type="domain" description="Histidine kinase" evidence="12">
    <location>
        <begin position="214"/>
        <end position="405"/>
    </location>
</feature>
<keyword evidence="15" id="KW-1185">Reference proteome</keyword>
<comment type="subcellular location">
    <subcellularLocation>
        <location evidence="2">Cell membrane</location>
    </subcellularLocation>
</comment>
<evidence type="ECO:0000256" key="10">
    <source>
        <dbReference type="ARBA" id="ARBA00023136"/>
    </source>
</evidence>
<dbReference type="PROSITE" id="PS50109">
    <property type="entry name" value="HIS_KIN"/>
    <property type="match status" value="1"/>
</dbReference>
<dbReference type="Gene3D" id="6.10.340.10">
    <property type="match status" value="1"/>
</dbReference>
<keyword evidence="6 11" id="KW-0812">Transmembrane</keyword>
<accession>A0ABW7Y9D6</accession>
<dbReference type="SUPFAM" id="SSF47384">
    <property type="entry name" value="Homodimeric domain of signal transducing histidine kinase"/>
    <property type="match status" value="1"/>
</dbReference>
<keyword evidence="4" id="KW-0597">Phosphoprotein</keyword>
<protein>
    <recommendedName>
        <fullName evidence="3">histidine kinase</fullName>
        <ecNumber evidence="3">2.7.13.3</ecNumber>
    </recommendedName>
</protein>
<name>A0ABW7Y9D6_STRCE</name>
<dbReference type="Proteomes" id="UP001612415">
    <property type="component" value="Unassembled WGS sequence"/>
</dbReference>
<dbReference type="CDD" id="cd06225">
    <property type="entry name" value="HAMP"/>
    <property type="match status" value="1"/>
</dbReference>